<protein>
    <recommendedName>
        <fullName evidence="10">Auxin-responsive protein</fullName>
    </recommendedName>
</protein>
<dbReference type="Pfam" id="PF02309">
    <property type="entry name" value="AUX_IAA"/>
    <property type="match status" value="1"/>
</dbReference>
<dbReference type="GO" id="GO:0006355">
    <property type="term" value="P:regulation of DNA-templated transcription"/>
    <property type="evidence" value="ECO:0007669"/>
    <property type="project" value="InterPro"/>
</dbReference>
<evidence type="ECO:0000256" key="1">
    <source>
        <dbReference type="ARBA" id="ARBA00004123"/>
    </source>
</evidence>
<keyword evidence="8 10" id="KW-0927">Auxin signaling pathway</keyword>
<dbReference type="GO" id="GO:0005634">
    <property type="term" value="C:nucleus"/>
    <property type="evidence" value="ECO:0007669"/>
    <property type="project" value="UniProtKB-SubCell"/>
</dbReference>
<dbReference type="SUPFAM" id="SSF54277">
    <property type="entry name" value="CAD &amp; PB1 domains"/>
    <property type="match status" value="1"/>
</dbReference>
<gene>
    <name evidence="13" type="ORF">Tsubulata_041812</name>
</gene>
<evidence type="ECO:0000256" key="8">
    <source>
        <dbReference type="ARBA" id="ARBA00023294"/>
    </source>
</evidence>
<dbReference type="PANTHER" id="PTHR31734:SF2">
    <property type="entry name" value="AUXIN-RESPONSIVE PROTEIN IAA26"/>
    <property type="match status" value="1"/>
</dbReference>
<feature type="domain" description="PB1" evidence="12">
    <location>
        <begin position="225"/>
        <end position="329"/>
    </location>
</feature>
<dbReference type="PROSITE" id="PS51745">
    <property type="entry name" value="PB1"/>
    <property type="match status" value="1"/>
</dbReference>
<dbReference type="InterPro" id="IPR033389">
    <property type="entry name" value="AUX/IAA_dom"/>
</dbReference>
<dbReference type="EMBL" id="JAKUCV010000026">
    <property type="protein sequence ID" value="KAJ4851557.1"/>
    <property type="molecule type" value="Genomic_DNA"/>
</dbReference>
<comment type="function">
    <text evidence="9">Aux/IAA proteins are short-lived transcriptional factors that function as repressors of early auxin response genes at low auxin concentrations. Repression is thought to result from the interaction with auxin response factors (ARFs), proteins that bind to the auxin-responsive promoter element (AuxRE). Formation of heterodimers with ARF proteins may alter their ability to modulate early auxin response genes expression.</text>
</comment>
<feature type="compositionally biased region" description="Polar residues" evidence="11">
    <location>
        <begin position="192"/>
        <end position="210"/>
    </location>
</feature>
<keyword evidence="4 10" id="KW-0678">Repressor</keyword>
<evidence type="ECO:0000256" key="4">
    <source>
        <dbReference type="ARBA" id="ARBA00022491"/>
    </source>
</evidence>
<feature type="region of interest" description="Disordered" evidence="11">
    <location>
        <begin position="151"/>
        <end position="214"/>
    </location>
</feature>
<comment type="subcellular location">
    <subcellularLocation>
        <location evidence="1 10">Nucleus</location>
    </subcellularLocation>
</comment>
<feature type="compositionally biased region" description="Basic and acidic residues" evidence="11">
    <location>
        <begin position="26"/>
        <end position="41"/>
    </location>
</feature>
<dbReference type="GO" id="GO:0009734">
    <property type="term" value="P:auxin-activated signaling pathway"/>
    <property type="evidence" value="ECO:0007669"/>
    <property type="project" value="UniProtKB-UniRule"/>
</dbReference>
<sequence>MEGGSKNDEACPQLLNLIPKEREWFSKRGDERSSEEKKLELRLGPPGDQDWSRIREATTKTTVQRDRDESLLSLGYFTNGNKQAHHHHQQQVGAVWFNQQHHQLANASSPSLLHFPSAKTAAATSQTLPVTPKESSQPCCTKVVADLQQSAEKKAFSPPAPANTPVPNSSQKRTAPGPVVGWPPIRSFRKNLASSSNSKPAHESQSSNPNKKVAGEKQVELCNKGLFVKINMDGVPIGRKVDLKAYDSYDKLSTAVDELFRGLLAAQRDSSSGGIVNEQEEEKAITGVLDGSGEYTLVYEDNEGDRMLVGDVPWHMFVSTVKRLRVLKSSEVSALTLGNGKQDKAAVK</sequence>
<evidence type="ECO:0000313" key="14">
    <source>
        <dbReference type="Proteomes" id="UP001141552"/>
    </source>
</evidence>
<dbReference type="InterPro" id="IPR003311">
    <property type="entry name" value="AUX_IAA"/>
</dbReference>
<dbReference type="FunFam" id="3.10.20.90:FF:000225">
    <property type="entry name" value="Auxin-responsive protein"/>
    <property type="match status" value="1"/>
</dbReference>
<evidence type="ECO:0000256" key="5">
    <source>
        <dbReference type="ARBA" id="ARBA00023015"/>
    </source>
</evidence>
<dbReference type="Proteomes" id="UP001141552">
    <property type="component" value="Unassembled WGS sequence"/>
</dbReference>
<evidence type="ECO:0000313" key="13">
    <source>
        <dbReference type="EMBL" id="KAJ4851557.1"/>
    </source>
</evidence>
<feature type="compositionally biased region" description="Basic and acidic residues" evidence="11">
    <location>
        <begin position="50"/>
        <end position="65"/>
    </location>
</feature>
<comment type="caution">
    <text evidence="13">The sequence shown here is derived from an EMBL/GenBank/DDBJ whole genome shotgun (WGS) entry which is preliminary data.</text>
</comment>
<dbReference type="AlphaFoldDB" id="A0A9Q0GMI7"/>
<evidence type="ECO:0000256" key="2">
    <source>
        <dbReference type="ARBA" id="ARBA00006728"/>
    </source>
</evidence>
<proteinExistence type="inferred from homology"/>
<accession>A0A9Q0GMI7</accession>
<evidence type="ECO:0000256" key="7">
    <source>
        <dbReference type="ARBA" id="ARBA00023242"/>
    </source>
</evidence>
<dbReference type="Gene3D" id="3.10.20.90">
    <property type="entry name" value="Phosphatidylinositol 3-kinase Catalytic Subunit, Chain A, domain 1"/>
    <property type="match status" value="1"/>
</dbReference>
<evidence type="ECO:0000256" key="10">
    <source>
        <dbReference type="RuleBase" id="RU004549"/>
    </source>
</evidence>
<reference evidence="13" key="1">
    <citation type="submission" date="2022-02" db="EMBL/GenBank/DDBJ databases">
        <authorList>
            <person name="Henning P.M."/>
            <person name="McCubbin A.G."/>
            <person name="Shore J.S."/>
        </authorList>
    </citation>
    <scope>NUCLEOTIDE SEQUENCE</scope>
    <source>
        <strain evidence="13">F60SS</strain>
        <tissue evidence="13">Leaves</tissue>
    </source>
</reference>
<dbReference type="InterPro" id="IPR053793">
    <property type="entry name" value="PB1-like"/>
</dbReference>
<evidence type="ECO:0000256" key="9">
    <source>
        <dbReference type="ARBA" id="ARBA00025283"/>
    </source>
</evidence>
<evidence type="ECO:0000256" key="3">
    <source>
        <dbReference type="ARBA" id="ARBA00011726"/>
    </source>
</evidence>
<comment type="similarity">
    <text evidence="2 10">Belongs to the Aux/IAA family.</text>
</comment>
<evidence type="ECO:0000256" key="6">
    <source>
        <dbReference type="ARBA" id="ARBA00023163"/>
    </source>
</evidence>
<evidence type="ECO:0000259" key="12">
    <source>
        <dbReference type="PROSITE" id="PS51745"/>
    </source>
</evidence>
<evidence type="ECO:0000256" key="11">
    <source>
        <dbReference type="SAM" id="MobiDB-lite"/>
    </source>
</evidence>
<name>A0A9Q0GMI7_9ROSI</name>
<organism evidence="13 14">
    <name type="scientific">Turnera subulata</name>
    <dbReference type="NCBI Taxonomy" id="218843"/>
    <lineage>
        <taxon>Eukaryota</taxon>
        <taxon>Viridiplantae</taxon>
        <taxon>Streptophyta</taxon>
        <taxon>Embryophyta</taxon>
        <taxon>Tracheophyta</taxon>
        <taxon>Spermatophyta</taxon>
        <taxon>Magnoliopsida</taxon>
        <taxon>eudicotyledons</taxon>
        <taxon>Gunneridae</taxon>
        <taxon>Pentapetalae</taxon>
        <taxon>rosids</taxon>
        <taxon>fabids</taxon>
        <taxon>Malpighiales</taxon>
        <taxon>Passifloraceae</taxon>
        <taxon>Turnera</taxon>
    </lineage>
</organism>
<reference evidence="13" key="2">
    <citation type="journal article" date="2023" name="Plants (Basel)">
        <title>Annotation of the Turnera subulata (Passifloraceae) Draft Genome Reveals the S-Locus Evolved after the Divergence of Turneroideae from Passifloroideae in a Stepwise Manner.</title>
        <authorList>
            <person name="Henning P.M."/>
            <person name="Roalson E.H."/>
            <person name="Mir W."/>
            <person name="McCubbin A.G."/>
            <person name="Shore J.S."/>
        </authorList>
    </citation>
    <scope>NUCLEOTIDE SEQUENCE</scope>
    <source>
        <strain evidence="13">F60SS</strain>
    </source>
</reference>
<feature type="region of interest" description="Disordered" evidence="11">
    <location>
        <begin position="26"/>
        <end position="65"/>
    </location>
</feature>
<keyword evidence="7 10" id="KW-0539">Nucleus</keyword>
<keyword evidence="5 10" id="KW-0805">Transcription regulation</keyword>
<dbReference type="PANTHER" id="PTHR31734">
    <property type="entry name" value="AUXIN-RESPONSIVE PROTEIN IAA17"/>
    <property type="match status" value="1"/>
</dbReference>
<comment type="subunit">
    <text evidence="3 10">Homodimers and heterodimers.</text>
</comment>
<keyword evidence="6 10" id="KW-0804">Transcription</keyword>
<keyword evidence="14" id="KW-1185">Reference proteome</keyword>
<dbReference type="OrthoDB" id="615826at2759"/>